<evidence type="ECO:0000313" key="2">
    <source>
        <dbReference type="EMBL" id="RPA81502.1"/>
    </source>
</evidence>
<evidence type="ECO:0000259" key="1">
    <source>
        <dbReference type="SMART" id="SM01017"/>
    </source>
</evidence>
<dbReference type="GO" id="GO:0000917">
    <property type="term" value="P:division septum assembly"/>
    <property type="evidence" value="ECO:0007669"/>
    <property type="project" value="TreeGrafter"/>
</dbReference>
<evidence type="ECO:0000313" key="3">
    <source>
        <dbReference type="Proteomes" id="UP000275078"/>
    </source>
</evidence>
<dbReference type="PANTHER" id="PTHR36419:SF1">
    <property type="entry name" value="RHO1 GEF LOCALIZING PROTEIN 1"/>
    <property type="match status" value="1"/>
</dbReference>
<protein>
    <recommendedName>
        <fullName evidence="1">Arrestin C-terminal-like domain-containing protein</fullName>
    </recommendedName>
</protein>
<dbReference type="GO" id="GO:0000935">
    <property type="term" value="C:division septum"/>
    <property type="evidence" value="ECO:0007669"/>
    <property type="project" value="TreeGrafter"/>
</dbReference>
<dbReference type="PANTHER" id="PTHR36419">
    <property type="entry name" value="ARRESTIN FAMILY PROTEIN 1"/>
    <property type="match status" value="1"/>
</dbReference>
<dbReference type="EMBL" id="ML119679">
    <property type="protein sequence ID" value="RPA81502.1"/>
    <property type="molecule type" value="Genomic_DNA"/>
</dbReference>
<dbReference type="InterPro" id="IPR011022">
    <property type="entry name" value="Arrestin_C-like"/>
</dbReference>
<gene>
    <name evidence="2" type="ORF">BJ508DRAFT_209146</name>
</gene>
<dbReference type="STRING" id="1160509.A0A3N4I5Z3"/>
<dbReference type="SMART" id="SM01017">
    <property type="entry name" value="Arrestin_C"/>
    <property type="match status" value="1"/>
</dbReference>
<dbReference type="InterPro" id="IPR053060">
    <property type="entry name" value="Cytokinesis_Signaling_Reg"/>
</dbReference>
<sequence>MSKHKIPVSPMVRVSGPPNSHIIIGYPGVPATMPRIMGKVEIRPQEGISAPVPITSVSIGLYRREYIHPGASSIVGTKLGSQPKREHIDLIGEEMRLFRCTPNKPHEDLFYMDLPFVIFLLPDPSTPSKIPPASLQLHTKTCETSYELVVSVQQSPTIPKTRYPFPLEILRYDRLSTYGMYEIPEETERSSDHLVTLITHLPRWCFGPSDPVTVRIKIVPNPDWMRKAKKVTVTKLTISIDEAITYNPEGDEPYFKSRPMVQKKEAIGQKLGEEGFMKEICLPFPERERRDGEGHLPREGVQGQFPMLRVGGFTTEAKLYKVEYFVSVKATFSGCKDIYVQQRIIVCPFDAATCRNEMAAISQAAIDARGVDPTNPMLPSRVIVPADHPKGLEYLGVTWVGKTRKPLID</sequence>
<dbReference type="Pfam" id="PF02752">
    <property type="entry name" value="Arrestin_C"/>
    <property type="match status" value="1"/>
</dbReference>
<reference evidence="2 3" key="1">
    <citation type="journal article" date="2018" name="Nat. Ecol. Evol.">
        <title>Pezizomycetes genomes reveal the molecular basis of ectomycorrhizal truffle lifestyle.</title>
        <authorList>
            <person name="Murat C."/>
            <person name="Payen T."/>
            <person name="Noel B."/>
            <person name="Kuo A."/>
            <person name="Morin E."/>
            <person name="Chen J."/>
            <person name="Kohler A."/>
            <person name="Krizsan K."/>
            <person name="Balestrini R."/>
            <person name="Da Silva C."/>
            <person name="Montanini B."/>
            <person name="Hainaut M."/>
            <person name="Levati E."/>
            <person name="Barry K.W."/>
            <person name="Belfiori B."/>
            <person name="Cichocki N."/>
            <person name="Clum A."/>
            <person name="Dockter R.B."/>
            <person name="Fauchery L."/>
            <person name="Guy J."/>
            <person name="Iotti M."/>
            <person name="Le Tacon F."/>
            <person name="Lindquist E.A."/>
            <person name="Lipzen A."/>
            <person name="Malagnac F."/>
            <person name="Mello A."/>
            <person name="Molinier V."/>
            <person name="Miyauchi S."/>
            <person name="Poulain J."/>
            <person name="Riccioni C."/>
            <person name="Rubini A."/>
            <person name="Sitrit Y."/>
            <person name="Splivallo R."/>
            <person name="Traeger S."/>
            <person name="Wang M."/>
            <person name="Zifcakova L."/>
            <person name="Wipf D."/>
            <person name="Zambonelli A."/>
            <person name="Paolocci F."/>
            <person name="Nowrousian M."/>
            <person name="Ottonello S."/>
            <person name="Baldrian P."/>
            <person name="Spatafora J.W."/>
            <person name="Henrissat B."/>
            <person name="Nagy L.G."/>
            <person name="Aury J.M."/>
            <person name="Wincker P."/>
            <person name="Grigoriev I.V."/>
            <person name="Bonfante P."/>
            <person name="Martin F.M."/>
        </authorList>
    </citation>
    <scope>NUCLEOTIDE SEQUENCE [LARGE SCALE GENOMIC DNA]</scope>
    <source>
        <strain evidence="2 3">RN42</strain>
    </source>
</reference>
<dbReference type="AlphaFoldDB" id="A0A3N4I5Z3"/>
<name>A0A3N4I5Z3_ASCIM</name>
<organism evidence="2 3">
    <name type="scientific">Ascobolus immersus RN42</name>
    <dbReference type="NCBI Taxonomy" id="1160509"/>
    <lineage>
        <taxon>Eukaryota</taxon>
        <taxon>Fungi</taxon>
        <taxon>Dikarya</taxon>
        <taxon>Ascomycota</taxon>
        <taxon>Pezizomycotina</taxon>
        <taxon>Pezizomycetes</taxon>
        <taxon>Pezizales</taxon>
        <taxon>Ascobolaceae</taxon>
        <taxon>Ascobolus</taxon>
    </lineage>
</organism>
<dbReference type="OrthoDB" id="4001642at2759"/>
<feature type="domain" description="Arrestin C-terminal-like" evidence="1">
    <location>
        <begin position="191"/>
        <end position="349"/>
    </location>
</feature>
<accession>A0A3N4I5Z3</accession>
<proteinExistence type="predicted"/>
<dbReference type="Proteomes" id="UP000275078">
    <property type="component" value="Unassembled WGS sequence"/>
</dbReference>
<keyword evidence="3" id="KW-1185">Reference proteome</keyword>